<evidence type="ECO:0000313" key="2">
    <source>
        <dbReference type="EMBL" id="CAB3801571.1"/>
    </source>
</evidence>
<dbReference type="Gene3D" id="3.40.50.2300">
    <property type="match status" value="2"/>
</dbReference>
<keyword evidence="3" id="KW-1185">Reference proteome</keyword>
<accession>A0A6S7BIP4</accession>
<dbReference type="AlphaFoldDB" id="A0A6S7BIP4"/>
<dbReference type="EMBL" id="CADIKM010000043">
    <property type="protein sequence ID" value="CAB3801571.1"/>
    <property type="molecule type" value="Genomic_DNA"/>
</dbReference>
<dbReference type="SUPFAM" id="SSF53822">
    <property type="entry name" value="Periplasmic binding protein-like I"/>
    <property type="match status" value="1"/>
</dbReference>
<evidence type="ECO:0000256" key="1">
    <source>
        <dbReference type="SAM" id="SignalP"/>
    </source>
</evidence>
<gene>
    <name evidence="2" type="primary">amiC_10</name>
    <name evidence="2" type="ORF">LMG28138_05033</name>
</gene>
<dbReference type="PANTHER" id="PTHR47628:SF1">
    <property type="entry name" value="ALIPHATIC AMIDASE EXPRESSION-REGULATING PROTEIN"/>
    <property type="match status" value="1"/>
</dbReference>
<dbReference type="PROSITE" id="PS51318">
    <property type="entry name" value="TAT"/>
    <property type="match status" value="1"/>
</dbReference>
<name>A0A6S7BIP4_9BURK</name>
<dbReference type="InterPro" id="IPR006311">
    <property type="entry name" value="TAT_signal"/>
</dbReference>
<dbReference type="NCBIfam" id="TIGR03407">
    <property type="entry name" value="urea_ABC_UrtA"/>
    <property type="match status" value="1"/>
</dbReference>
<dbReference type="CDD" id="cd06355">
    <property type="entry name" value="PBP1_FmdD-like"/>
    <property type="match status" value="1"/>
</dbReference>
<dbReference type="InterPro" id="IPR028082">
    <property type="entry name" value="Peripla_BP_I"/>
</dbReference>
<organism evidence="2 3">
    <name type="scientific">Pararobbsia alpina</name>
    <dbReference type="NCBI Taxonomy" id="621374"/>
    <lineage>
        <taxon>Bacteria</taxon>
        <taxon>Pseudomonadati</taxon>
        <taxon>Pseudomonadota</taxon>
        <taxon>Betaproteobacteria</taxon>
        <taxon>Burkholderiales</taxon>
        <taxon>Burkholderiaceae</taxon>
        <taxon>Pararobbsia</taxon>
    </lineage>
</organism>
<feature type="chain" id="PRO_5028829450" evidence="1">
    <location>
        <begin position="35"/>
        <end position="397"/>
    </location>
</feature>
<dbReference type="PANTHER" id="PTHR47628">
    <property type="match status" value="1"/>
</dbReference>
<dbReference type="InterPro" id="IPR000709">
    <property type="entry name" value="Leu_Ile_Val-bd"/>
</dbReference>
<dbReference type="Pfam" id="PF10518">
    <property type="entry name" value="TAT_signal"/>
    <property type="match status" value="1"/>
</dbReference>
<proteinExistence type="predicted"/>
<sequence length="397" mass="42659">MKNSRRDFLKTAVAATAASALPGSLMLGARAANAAEPIKVGILHSLTGTIAIAEAHVVDAEKLAIEEINAAGGVMGRPVAPIVEDGASDWPTFAEKAQKLVESDKVAAVFGCYTSASRKAVLPVFERYNGLLYYPTYYEGLEMSKNIMYTGQEATQQTIPAVNWLAKNKGKKFYLIGSDYIWPRTTNRIARAAIAKAGGTVLGEDYFPLGATEFSSVINKIKAAKPDVILSTIVGGSNVAFYKQLNSVGITGKNQAIMALAVTEEEAIGIGSDNLVGVYSCMGYFQSEQNPQNDKFVKAFKAKYGQNRVLGDTLEAAYTAVYLWKLAVEKAQSTDVAKVVAASSGLAWSAPEGDVHFHVSNHHLWKHSLIGTFRPDGQVDIVYTSPLIEPNPFPKLG</sequence>
<dbReference type="InterPro" id="IPR017777">
    <property type="entry name" value="ABC_urea-bd_UrtA"/>
</dbReference>
<protein>
    <submittedName>
        <fullName evidence="2">Aliphatic amidase expression-regulating protein</fullName>
    </submittedName>
</protein>
<dbReference type="Pfam" id="PF13433">
    <property type="entry name" value="Peripla_BP_5"/>
    <property type="match status" value="1"/>
</dbReference>
<evidence type="ECO:0000313" key="3">
    <source>
        <dbReference type="Proteomes" id="UP000494115"/>
    </source>
</evidence>
<feature type="signal peptide" evidence="1">
    <location>
        <begin position="1"/>
        <end position="34"/>
    </location>
</feature>
<reference evidence="2 3" key="1">
    <citation type="submission" date="2020-04" db="EMBL/GenBank/DDBJ databases">
        <authorList>
            <person name="De Canck E."/>
        </authorList>
    </citation>
    <scope>NUCLEOTIDE SEQUENCE [LARGE SCALE GENOMIC DNA]</scope>
    <source>
        <strain evidence="2 3">LMG 28138</strain>
    </source>
</reference>
<keyword evidence="1" id="KW-0732">Signal</keyword>
<dbReference type="RefSeq" id="WP_175107628.1">
    <property type="nucleotide sequence ID" value="NZ_CADIKM010000043.1"/>
</dbReference>
<dbReference type="GO" id="GO:0006865">
    <property type="term" value="P:amino acid transport"/>
    <property type="evidence" value="ECO:0007669"/>
    <property type="project" value="InterPro"/>
</dbReference>
<dbReference type="PRINTS" id="PR00337">
    <property type="entry name" value="LEUILEVALBP"/>
</dbReference>
<dbReference type="Proteomes" id="UP000494115">
    <property type="component" value="Unassembled WGS sequence"/>
</dbReference>
<dbReference type="InterPro" id="IPR019546">
    <property type="entry name" value="TAT_signal_bac_arc"/>
</dbReference>
<dbReference type="NCBIfam" id="TIGR01409">
    <property type="entry name" value="TAT_signal_seq"/>
    <property type="match status" value="1"/>
</dbReference>